<protein>
    <submittedName>
        <fullName evidence="3">Trypsin-like serine protease</fullName>
    </submittedName>
</protein>
<dbReference type="InterPro" id="IPR009003">
    <property type="entry name" value="Peptidase_S1_PA"/>
</dbReference>
<dbReference type="GO" id="GO:0006508">
    <property type="term" value="P:proteolysis"/>
    <property type="evidence" value="ECO:0007669"/>
    <property type="project" value="UniProtKB-KW"/>
</dbReference>
<keyword evidence="1" id="KW-1133">Transmembrane helix</keyword>
<dbReference type="PRINTS" id="PR00834">
    <property type="entry name" value="PROTEASES2C"/>
</dbReference>
<keyword evidence="2" id="KW-0732">Signal</keyword>
<evidence type="ECO:0000313" key="4">
    <source>
        <dbReference type="Proteomes" id="UP000439780"/>
    </source>
</evidence>
<dbReference type="SUPFAM" id="SSF50494">
    <property type="entry name" value="Trypsin-like serine proteases"/>
    <property type="match status" value="1"/>
</dbReference>
<proteinExistence type="predicted"/>
<dbReference type="Gene3D" id="2.40.10.10">
    <property type="entry name" value="Trypsin-like serine proteases"/>
    <property type="match status" value="2"/>
</dbReference>
<dbReference type="PANTHER" id="PTHR43019">
    <property type="entry name" value="SERINE ENDOPROTEASE DEGS"/>
    <property type="match status" value="1"/>
</dbReference>
<feature type="transmembrane region" description="Helical" evidence="1">
    <location>
        <begin position="337"/>
        <end position="355"/>
    </location>
</feature>
<feature type="signal peptide" evidence="2">
    <location>
        <begin position="1"/>
        <end position="22"/>
    </location>
</feature>
<keyword evidence="1" id="KW-0472">Membrane</keyword>
<dbReference type="InterPro" id="IPR043504">
    <property type="entry name" value="Peptidase_S1_PA_chymotrypsin"/>
</dbReference>
<organism evidence="3 4">
    <name type="scientific">Qipengyuania algicida</name>
    <dbReference type="NCBI Taxonomy" id="1836209"/>
    <lineage>
        <taxon>Bacteria</taxon>
        <taxon>Pseudomonadati</taxon>
        <taxon>Pseudomonadota</taxon>
        <taxon>Alphaproteobacteria</taxon>
        <taxon>Sphingomonadales</taxon>
        <taxon>Erythrobacteraceae</taxon>
        <taxon>Qipengyuania</taxon>
    </lineage>
</organism>
<dbReference type="AlphaFoldDB" id="A0A845AEU0"/>
<comment type="caution">
    <text evidence="3">The sequence shown here is derived from an EMBL/GenBank/DDBJ whole genome shotgun (WGS) entry which is preliminary data.</text>
</comment>
<dbReference type="PANTHER" id="PTHR43019:SF23">
    <property type="entry name" value="PROTEASE DO-LIKE 5, CHLOROPLASTIC"/>
    <property type="match status" value="1"/>
</dbReference>
<dbReference type="GO" id="GO:0004252">
    <property type="term" value="F:serine-type endopeptidase activity"/>
    <property type="evidence" value="ECO:0007669"/>
    <property type="project" value="InterPro"/>
</dbReference>
<evidence type="ECO:0000313" key="3">
    <source>
        <dbReference type="EMBL" id="MXP28760.1"/>
    </source>
</evidence>
<accession>A0A845AEU0</accession>
<sequence>MLRIARLLAVAFALLSASLLRADPSDIDAAARGVVRVVIVSTNQDGVSPVGHGTGFAVTPDTIVTNAHVVRDAAQDDALKIAIVPSDGGRAVYGQILAFSPRNDLALISISSAIHLPPLAIAGGPPPDAGEVTAVGYPLNVDRAQGLSLADIIQSQPPVKSHGYLSGTRPSRQFDTLLHTAPIGRGNSGGPLLDACGRVLGVNSFGADSSSSDAEFFFAVSDKELIPFLRDNGIDARINSSPCRSMADLNAQERARAQQEQIDARVALEGRNEAERAKRDRAQFVAEMKVRDERDDRMLASVLLLLIAAGLGWWAYEKRPRTTADGEPAPLPQPNKIAFAGAGVSVALVLFLQITRPGIDEIDRRVTAAMAPEAKTGSGQDEVSLDGHKGTRRYLCHIDQQRSRVTTSRTDDLDFTWNATGCVNGRTQYGFANGSWQRVLVPNEDQEVSVNSFDPDRREFRVERYPLSNEAMQAARAARGKYSAPECGGNAAAAKLGDQQAGVLSALPSQPNERLVYSCDVVGEDGQPAKAGPTP</sequence>
<feature type="chain" id="PRO_5032499264" evidence="2">
    <location>
        <begin position="23"/>
        <end position="535"/>
    </location>
</feature>
<dbReference type="Proteomes" id="UP000439780">
    <property type="component" value="Unassembled WGS sequence"/>
</dbReference>
<dbReference type="Pfam" id="PF13365">
    <property type="entry name" value="Trypsin_2"/>
    <property type="match status" value="1"/>
</dbReference>
<feature type="transmembrane region" description="Helical" evidence="1">
    <location>
        <begin position="298"/>
        <end position="316"/>
    </location>
</feature>
<keyword evidence="1" id="KW-0812">Transmembrane</keyword>
<reference evidence="3 4" key="1">
    <citation type="submission" date="2019-12" db="EMBL/GenBank/DDBJ databases">
        <title>Genomic-based taxomic classification of the family Erythrobacteraceae.</title>
        <authorList>
            <person name="Xu L."/>
        </authorList>
    </citation>
    <scope>NUCLEOTIDE SEQUENCE [LARGE SCALE GENOMIC DNA]</scope>
    <source>
        <strain evidence="3 4">KEMB 9005-328</strain>
    </source>
</reference>
<keyword evidence="3" id="KW-0378">Hydrolase</keyword>
<evidence type="ECO:0000256" key="2">
    <source>
        <dbReference type="SAM" id="SignalP"/>
    </source>
</evidence>
<gene>
    <name evidence="3" type="ORF">GRI58_07990</name>
</gene>
<keyword evidence="4" id="KW-1185">Reference proteome</keyword>
<keyword evidence="3" id="KW-0645">Protease</keyword>
<dbReference type="InterPro" id="IPR001940">
    <property type="entry name" value="Peptidase_S1C"/>
</dbReference>
<dbReference type="OrthoDB" id="9766361at2"/>
<name>A0A845AEU0_9SPHN</name>
<evidence type="ECO:0000256" key="1">
    <source>
        <dbReference type="SAM" id="Phobius"/>
    </source>
</evidence>
<dbReference type="EMBL" id="WTYA01000005">
    <property type="protein sequence ID" value="MXP28760.1"/>
    <property type="molecule type" value="Genomic_DNA"/>
</dbReference>